<dbReference type="KEGG" id="nta:107760361"/>
<name>A0A1S3X1M2_TOBAC</name>
<dbReference type="Pfam" id="PF03004">
    <property type="entry name" value="Transposase_24"/>
    <property type="match status" value="1"/>
</dbReference>
<keyword evidence="1" id="KW-0175">Coiled coil</keyword>
<feature type="coiled-coil region" evidence="1">
    <location>
        <begin position="100"/>
        <end position="134"/>
    </location>
</feature>
<dbReference type="PaxDb" id="4097-A0A1S3X1M2"/>
<evidence type="ECO:0000256" key="1">
    <source>
        <dbReference type="SAM" id="Coils"/>
    </source>
</evidence>
<gene>
    <name evidence="2" type="primary">LOC107760361</name>
</gene>
<dbReference type="OrthoDB" id="1305334at2759"/>
<protein>
    <submittedName>
        <fullName evidence="2">Uncharacterized protein</fullName>
    </submittedName>
</protein>
<reference evidence="2" key="1">
    <citation type="submission" date="2025-08" db="UniProtKB">
        <authorList>
            <consortium name="RefSeq"/>
        </authorList>
    </citation>
    <scope>IDENTIFICATION</scope>
</reference>
<dbReference type="AlphaFoldDB" id="A0A1S3X1M2"/>
<evidence type="ECO:0000313" key="2">
    <source>
        <dbReference type="RefSeq" id="XP_016433885.1"/>
    </source>
</evidence>
<dbReference type="InterPro" id="IPR004252">
    <property type="entry name" value="Probable_transposase_24"/>
</dbReference>
<sequence>MTYAEIFAETHKKKKKDGTREGWIEPRALETFDKYHIDLDAWQQTQPEGTQPTLEDMTAIWTQTAGGVNKGRVYGIRVQPSSSRPSTALFTGASVSQEYMESMRQKVDQMSQELQETQTLIQKLLKRKARKELQ</sequence>
<organism evidence="2">
    <name type="scientific">Nicotiana tabacum</name>
    <name type="common">Common tobacco</name>
    <dbReference type="NCBI Taxonomy" id="4097"/>
    <lineage>
        <taxon>Eukaryota</taxon>
        <taxon>Viridiplantae</taxon>
        <taxon>Streptophyta</taxon>
        <taxon>Embryophyta</taxon>
        <taxon>Tracheophyta</taxon>
        <taxon>Spermatophyta</taxon>
        <taxon>Magnoliopsida</taxon>
        <taxon>eudicotyledons</taxon>
        <taxon>Gunneridae</taxon>
        <taxon>Pentapetalae</taxon>
        <taxon>asterids</taxon>
        <taxon>lamiids</taxon>
        <taxon>Solanales</taxon>
        <taxon>Solanaceae</taxon>
        <taxon>Nicotianoideae</taxon>
        <taxon>Nicotianeae</taxon>
        <taxon>Nicotiana</taxon>
    </lineage>
</organism>
<dbReference type="RefSeq" id="XP_016433885.1">
    <property type="nucleotide sequence ID" value="XM_016578399.1"/>
</dbReference>
<proteinExistence type="predicted"/>
<accession>A0A1S3X1M2</accession>